<keyword evidence="2" id="KW-0812">Transmembrane</keyword>
<evidence type="ECO:0000313" key="3">
    <source>
        <dbReference type="EMBL" id="MFG6462231.1"/>
    </source>
</evidence>
<proteinExistence type="predicted"/>
<reference evidence="3 4" key="1">
    <citation type="submission" date="2024-08" db="EMBL/GenBank/DDBJ databases">
        <authorList>
            <person name="Lu H."/>
        </authorList>
    </citation>
    <scope>NUCLEOTIDE SEQUENCE [LARGE SCALE GENOMIC DNA]</scope>
    <source>
        <strain evidence="3 4">DXS20W</strain>
    </source>
</reference>
<evidence type="ECO:0000256" key="2">
    <source>
        <dbReference type="SAM" id="Phobius"/>
    </source>
</evidence>
<comment type="caution">
    <text evidence="3">The sequence shown here is derived from an EMBL/GenBank/DDBJ whole genome shotgun (WGS) entry which is preliminary data.</text>
</comment>
<keyword evidence="2" id="KW-1133">Transmembrane helix</keyword>
<name>A0ABW7GJU4_9BURK</name>
<evidence type="ECO:0000313" key="4">
    <source>
        <dbReference type="Proteomes" id="UP001606302"/>
    </source>
</evidence>
<dbReference type="RefSeq" id="WP_394511096.1">
    <property type="nucleotide sequence ID" value="NZ_JBIGHX010000003.1"/>
</dbReference>
<organism evidence="3 4">
    <name type="scientific">Pelomonas lactea</name>
    <dbReference type="NCBI Taxonomy" id="3299030"/>
    <lineage>
        <taxon>Bacteria</taxon>
        <taxon>Pseudomonadati</taxon>
        <taxon>Pseudomonadota</taxon>
        <taxon>Betaproteobacteria</taxon>
        <taxon>Burkholderiales</taxon>
        <taxon>Sphaerotilaceae</taxon>
        <taxon>Roseateles</taxon>
    </lineage>
</organism>
<keyword evidence="2" id="KW-0472">Membrane</keyword>
<feature type="region of interest" description="Disordered" evidence="1">
    <location>
        <begin position="141"/>
        <end position="167"/>
    </location>
</feature>
<protein>
    <submittedName>
        <fullName evidence="3">Uncharacterized protein</fullName>
    </submittedName>
</protein>
<keyword evidence="4" id="KW-1185">Reference proteome</keyword>
<dbReference type="EMBL" id="JBIGHX010000003">
    <property type="protein sequence ID" value="MFG6462231.1"/>
    <property type="molecule type" value="Genomic_DNA"/>
</dbReference>
<feature type="transmembrane region" description="Helical" evidence="2">
    <location>
        <begin position="21"/>
        <end position="38"/>
    </location>
</feature>
<sequence>MFPDWVEPKWQQRRGVRKIHVVAVLSALLAAGVVYVLFSEFGVIEANRPGKVERQLVAAVDLRVGNPAGAAARGEARARADVEASLLQLETFGDAVTPAQARLAKQRYGLTWVNKGKSPTPLTQAHADAYNRVMRAEIERRHGREVADELLPMPSPPDGGKDEKDKP</sequence>
<dbReference type="Proteomes" id="UP001606302">
    <property type="component" value="Unassembled WGS sequence"/>
</dbReference>
<accession>A0ABW7GJU4</accession>
<evidence type="ECO:0000256" key="1">
    <source>
        <dbReference type="SAM" id="MobiDB-lite"/>
    </source>
</evidence>
<gene>
    <name evidence="3" type="ORF">ACG04Q_11685</name>
</gene>